<protein>
    <recommendedName>
        <fullName evidence="3">Prohead core protein protease</fullName>
    </recommendedName>
</protein>
<dbReference type="Pfam" id="PF03420">
    <property type="entry name" value="Peptidase_S77"/>
    <property type="match status" value="1"/>
</dbReference>
<reference evidence="1 2" key="1">
    <citation type="submission" date="2019-12" db="EMBL/GenBank/DDBJ databases">
        <authorList>
            <person name="Harris M."/>
            <person name="Ho T.C."/>
            <person name="Fruchtman H."/>
            <person name="Garin M."/>
            <person name="Kubatin V."/>
            <person name="Lu T."/>
            <person name="Xue L."/>
            <person name="Marr M.T."/>
        </authorList>
    </citation>
    <scope>NUCLEOTIDE SEQUENCE [LARGE SCALE GENOMIC DNA]</scope>
</reference>
<sequence length="213" mass="23227">MELQLLIEDWGVSSYATAETGEKPLVEAKMPAEKGGDLYIEGIFMQSNVVNRNGRRYPKKVMENAVSKYIQEQVKTNQALGELNHPSRSNVDPAEAAIRITELWWDGDNVMGKAIVLNTPKGQIVRGLIEGGWVPGVSSRGLGSVKQVDGINEVQDFRLTVGVDVVWGPSAPAAYVKPVTESNEAAKSVKTEEITESNDAEFAKLAETLKTLL</sequence>
<gene>
    <name evidence="1" type="ORF">VH12019_00244</name>
</gene>
<evidence type="ECO:0000313" key="2">
    <source>
        <dbReference type="Proteomes" id="UP000464957"/>
    </source>
</evidence>
<dbReference type="EMBL" id="MN794232">
    <property type="protein sequence ID" value="QHJ74544.1"/>
    <property type="molecule type" value="Genomic_DNA"/>
</dbReference>
<dbReference type="Proteomes" id="UP000464957">
    <property type="component" value="Segment"/>
</dbReference>
<organism evidence="1 2">
    <name type="scientific">Vibrio phage VH1_2019</name>
    <dbReference type="NCBI Taxonomy" id="2686307"/>
    <lineage>
        <taxon>Viruses</taxon>
        <taxon>Duplodnaviria</taxon>
        <taxon>Heunggongvirae</taxon>
        <taxon>Uroviricota</taxon>
        <taxon>Caudoviricetes</taxon>
        <taxon>Pantevenvirales</taxon>
        <taxon>Straboviridae</taxon>
        <taxon>Schizotequatrovirus</taxon>
        <taxon>Schizotequatrovirus KVP40</taxon>
    </lineage>
</organism>
<proteinExistence type="predicted"/>
<accession>A0A6B9SXK0</accession>
<dbReference type="InterPro" id="IPR005082">
    <property type="entry name" value="Peptidase_U9_T4_prohead"/>
</dbReference>
<evidence type="ECO:0008006" key="3">
    <source>
        <dbReference type="Google" id="ProtNLM"/>
    </source>
</evidence>
<name>A0A6B9SXK0_9CAUD</name>
<evidence type="ECO:0000313" key="1">
    <source>
        <dbReference type="EMBL" id="QHJ74544.1"/>
    </source>
</evidence>